<evidence type="ECO:0000313" key="2">
    <source>
        <dbReference type="EMBL" id="KRL86620.1"/>
    </source>
</evidence>
<proteinExistence type="predicted"/>
<comment type="caution">
    <text evidence="2">The sequence shown here is derived from an EMBL/GenBank/DDBJ whole genome shotgun (WGS) entry which is preliminary data.</text>
</comment>
<evidence type="ECO:0000313" key="3">
    <source>
        <dbReference type="Proteomes" id="UP000051922"/>
    </source>
</evidence>
<organism evidence="2 3">
    <name type="scientific">Lacticaseibacillus pantheris DSM 15945 = JCM 12539 = NBRC 106106</name>
    <dbReference type="NCBI Taxonomy" id="1423783"/>
    <lineage>
        <taxon>Bacteria</taxon>
        <taxon>Bacillati</taxon>
        <taxon>Bacillota</taxon>
        <taxon>Bacilli</taxon>
        <taxon>Lactobacillales</taxon>
        <taxon>Lactobacillaceae</taxon>
        <taxon>Lacticaseibacillus</taxon>
    </lineage>
</organism>
<name>A0A0R1TZM1_9LACO</name>
<sequence length="109" mass="12343">MKKRLRYKTHRLLYRDFRDVTRPSTGTEVLASGRAQLGGNNNVASTTQPQSRATGGIAQVAPTSQMQLSMYVSPVIGFRVGPHTYFLDAQTPIELRTRYMAMARRLRRD</sequence>
<accession>A0A0R1TZM1</accession>
<reference evidence="2 3" key="1">
    <citation type="journal article" date="2015" name="Genome Announc.">
        <title>Expanding the biotechnology potential of lactobacilli through comparative genomics of 213 strains and associated genera.</title>
        <authorList>
            <person name="Sun Z."/>
            <person name="Harris H.M."/>
            <person name="McCann A."/>
            <person name="Guo C."/>
            <person name="Argimon S."/>
            <person name="Zhang W."/>
            <person name="Yang X."/>
            <person name="Jeffery I.B."/>
            <person name="Cooney J.C."/>
            <person name="Kagawa T.F."/>
            <person name="Liu W."/>
            <person name="Song Y."/>
            <person name="Salvetti E."/>
            <person name="Wrobel A."/>
            <person name="Rasinkangas P."/>
            <person name="Parkhill J."/>
            <person name="Rea M.C."/>
            <person name="O'Sullivan O."/>
            <person name="Ritari J."/>
            <person name="Douillard F.P."/>
            <person name="Paul Ross R."/>
            <person name="Yang R."/>
            <person name="Briner A.E."/>
            <person name="Felis G.E."/>
            <person name="de Vos W.M."/>
            <person name="Barrangou R."/>
            <person name="Klaenhammer T.R."/>
            <person name="Caufield P.W."/>
            <person name="Cui Y."/>
            <person name="Zhang H."/>
            <person name="O'Toole P.W."/>
        </authorList>
    </citation>
    <scope>NUCLEOTIDE SEQUENCE [LARGE SCALE GENOMIC DNA]</scope>
    <source>
        <strain evidence="2 3">DSM 15945</strain>
    </source>
</reference>
<protein>
    <submittedName>
        <fullName evidence="2">Uncharacterized protein</fullName>
    </submittedName>
</protein>
<keyword evidence="3" id="KW-1185">Reference proteome</keyword>
<dbReference type="AlphaFoldDB" id="A0A0R1TZM1"/>
<dbReference type="RefSeq" id="WP_054648437.1">
    <property type="nucleotide sequence ID" value="NZ_AZFJ01000040.1"/>
</dbReference>
<feature type="region of interest" description="Disordered" evidence="1">
    <location>
        <begin position="37"/>
        <end position="56"/>
    </location>
</feature>
<feature type="compositionally biased region" description="Polar residues" evidence="1">
    <location>
        <begin position="38"/>
        <end position="53"/>
    </location>
</feature>
<dbReference type="EMBL" id="AZFJ01000040">
    <property type="protein sequence ID" value="KRL86620.1"/>
    <property type="molecule type" value="Genomic_DNA"/>
</dbReference>
<evidence type="ECO:0000256" key="1">
    <source>
        <dbReference type="SAM" id="MobiDB-lite"/>
    </source>
</evidence>
<dbReference type="PATRIC" id="fig|1423783.4.peg.602"/>
<gene>
    <name evidence="2" type="ORF">FC50_GL000582</name>
</gene>
<dbReference type="Proteomes" id="UP000051922">
    <property type="component" value="Unassembled WGS sequence"/>
</dbReference>